<evidence type="ECO:0000259" key="8">
    <source>
        <dbReference type="Pfam" id="PF01545"/>
    </source>
</evidence>
<dbReference type="EMBL" id="SGPJ01000010">
    <property type="protein sequence ID" value="THH02173.1"/>
    <property type="molecule type" value="Genomic_DNA"/>
</dbReference>
<protein>
    <recommendedName>
        <fullName evidence="8">Cation efflux protein transmembrane domain-containing protein</fullName>
    </recommendedName>
</protein>
<keyword evidence="3 7" id="KW-0812">Transmembrane</keyword>
<gene>
    <name evidence="9" type="ORF">EW026_g677</name>
</gene>
<dbReference type="PANTHER" id="PTHR45820:SF4">
    <property type="entry name" value="ZINC TRANSPORTER 63C, ISOFORM F"/>
    <property type="match status" value="1"/>
</dbReference>
<evidence type="ECO:0000256" key="6">
    <source>
        <dbReference type="ARBA" id="ARBA00023136"/>
    </source>
</evidence>
<dbReference type="AlphaFoldDB" id="A0A4V3XBI7"/>
<evidence type="ECO:0000256" key="1">
    <source>
        <dbReference type="ARBA" id="ARBA00004141"/>
    </source>
</evidence>
<sequence length="61" mass="6702">MNRSTRILLLLVIDVVFLFVELIVGYAVGSLALVADSFHMLNDVMSLVVALYAIKVCTPSF</sequence>
<dbReference type="InterPro" id="IPR058533">
    <property type="entry name" value="Cation_efflux_TM"/>
</dbReference>
<evidence type="ECO:0000256" key="4">
    <source>
        <dbReference type="ARBA" id="ARBA00022833"/>
    </source>
</evidence>
<evidence type="ECO:0000256" key="5">
    <source>
        <dbReference type="ARBA" id="ARBA00022989"/>
    </source>
</evidence>
<evidence type="ECO:0000256" key="2">
    <source>
        <dbReference type="ARBA" id="ARBA00008873"/>
    </source>
</evidence>
<keyword evidence="5 7" id="KW-1133">Transmembrane helix</keyword>
<keyword evidence="10" id="KW-1185">Reference proteome</keyword>
<dbReference type="GO" id="GO:0006882">
    <property type="term" value="P:intracellular zinc ion homeostasis"/>
    <property type="evidence" value="ECO:0007669"/>
    <property type="project" value="TreeGrafter"/>
</dbReference>
<comment type="subcellular location">
    <subcellularLocation>
        <location evidence="1">Membrane</location>
        <topology evidence="1">Multi-pass membrane protein</topology>
    </subcellularLocation>
</comment>
<keyword evidence="6 7" id="KW-0472">Membrane</keyword>
<dbReference type="GO" id="GO:0005385">
    <property type="term" value="F:zinc ion transmembrane transporter activity"/>
    <property type="evidence" value="ECO:0007669"/>
    <property type="project" value="TreeGrafter"/>
</dbReference>
<organism evidence="9 10">
    <name type="scientific">Hermanssonia centrifuga</name>
    <dbReference type="NCBI Taxonomy" id="98765"/>
    <lineage>
        <taxon>Eukaryota</taxon>
        <taxon>Fungi</taxon>
        <taxon>Dikarya</taxon>
        <taxon>Basidiomycota</taxon>
        <taxon>Agaricomycotina</taxon>
        <taxon>Agaricomycetes</taxon>
        <taxon>Polyporales</taxon>
        <taxon>Meruliaceae</taxon>
        <taxon>Hermanssonia</taxon>
    </lineage>
</organism>
<evidence type="ECO:0000313" key="9">
    <source>
        <dbReference type="EMBL" id="THH02173.1"/>
    </source>
</evidence>
<evidence type="ECO:0000256" key="7">
    <source>
        <dbReference type="SAM" id="Phobius"/>
    </source>
</evidence>
<dbReference type="Pfam" id="PF01545">
    <property type="entry name" value="Cation_efflux"/>
    <property type="match status" value="1"/>
</dbReference>
<proteinExistence type="inferred from homology"/>
<comment type="caution">
    <text evidence="9">The sequence shown here is derived from an EMBL/GenBank/DDBJ whole genome shotgun (WGS) entry which is preliminary data.</text>
</comment>
<dbReference type="InterPro" id="IPR027469">
    <property type="entry name" value="Cation_efflux_TMD_sf"/>
</dbReference>
<comment type="similarity">
    <text evidence="2">Belongs to the cation diffusion facilitator (CDF) transporter (TC 2.A.4) family. SLC30A subfamily.</text>
</comment>
<dbReference type="Gene3D" id="1.20.1510.10">
    <property type="entry name" value="Cation efflux protein transmembrane domain"/>
    <property type="match status" value="1"/>
</dbReference>
<name>A0A4V3XBI7_9APHY</name>
<dbReference type="SUPFAM" id="SSF161111">
    <property type="entry name" value="Cation efflux protein transmembrane domain-like"/>
    <property type="match status" value="1"/>
</dbReference>
<keyword evidence="4" id="KW-0862">Zinc</keyword>
<accession>A0A4V3XBI7</accession>
<evidence type="ECO:0000313" key="10">
    <source>
        <dbReference type="Proteomes" id="UP000309038"/>
    </source>
</evidence>
<feature type="domain" description="Cation efflux protein transmembrane" evidence="8">
    <location>
        <begin position="8"/>
        <end position="56"/>
    </location>
</feature>
<dbReference type="GO" id="GO:0016020">
    <property type="term" value="C:membrane"/>
    <property type="evidence" value="ECO:0007669"/>
    <property type="project" value="UniProtKB-SubCell"/>
</dbReference>
<evidence type="ECO:0000256" key="3">
    <source>
        <dbReference type="ARBA" id="ARBA00022692"/>
    </source>
</evidence>
<dbReference type="PANTHER" id="PTHR45820">
    <property type="entry name" value="FI23527P1"/>
    <property type="match status" value="1"/>
</dbReference>
<feature type="transmembrane region" description="Helical" evidence="7">
    <location>
        <begin position="7"/>
        <end position="28"/>
    </location>
</feature>
<reference evidence="9 10" key="1">
    <citation type="submission" date="2019-02" db="EMBL/GenBank/DDBJ databases">
        <title>Genome sequencing of the rare red list fungi Phlebia centrifuga.</title>
        <authorList>
            <person name="Buettner E."/>
            <person name="Kellner H."/>
        </authorList>
    </citation>
    <scope>NUCLEOTIDE SEQUENCE [LARGE SCALE GENOMIC DNA]</scope>
    <source>
        <strain evidence="9 10">DSM 108282</strain>
    </source>
</reference>
<dbReference type="Proteomes" id="UP000309038">
    <property type="component" value="Unassembled WGS sequence"/>
</dbReference>